<dbReference type="Gene3D" id="3.40.980.10">
    <property type="entry name" value="MoaB/Mog-like domain"/>
    <property type="match status" value="1"/>
</dbReference>
<feature type="domain" description="MoaB/Mog" evidence="2">
    <location>
        <begin position="6"/>
        <end position="184"/>
    </location>
</feature>
<keyword evidence="4" id="KW-1185">Reference proteome</keyword>
<dbReference type="PIRSF" id="PIRSF006728">
    <property type="entry name" value="CinA"/>
    <property type="match status" value="1"/>
</dbReference>
<dbReference type="PANTHER" id="PTHR13939">
    <property type="entry name" value="NICOTINAMIDE-NUCLEOTIDE AMIDOHYDROLASE PNCC"/>
    <property type="match status" value="1"/>
</dbReference>
<dbReference type="NCBIfam" id="NF001813">
    <property type="entry name" value="PRK00549.1"/>
    <property type="match status" value="1"/>
</dbReference>
<evidence type="ECO:0000313" key="4">
    <source>
        <dbReference type="Proteomes" id="UP000247591"/>
    </source>
</evidence>
<dbReference type="InterPro" id="IPR001453">
    <property type="entry name" value="MoaB/Mog_dom"/>
</dbReference>
<dbReference type="HAMAP" id="MF_00226_B">
    <property type="entry name" value="CinA_B"/>
    <property type="match status" value="1"/>
</dbReference>
<evidence type="ECO:0000256" key="1">
    <source>
        <dbReference type="HAMAP-Rule" id="MF_00226"/>
    </source>
</evidence>
<dbReference type="Pfam" id="PF02464">
    <property type="entry name" value="CinA"/>
    <property type="match status" value="1"/>
</dbReference>
<dbReference type="Proteomes" id="UP000247591">
    <property type="component" value="Unassembled WGS sequence"/>
</dbReference>
<dbReference type="NCBIfam" id="TIGR00199">
    <property type="entry name" value="PncC_domain"/>
    <property type="match status" value="1"/>
</dbReference>
<dbReference type="EMBL" id="QJSP01000027">
    <property type="protein sequence ID" value="PYE11966.1"/>
    <property type="molecule type" value="Genomic_DNA"/>
</dbReference>
<dbReference type="AlphaFoldDB" id="A0A318RDK2"/>
<dbReference type="SUPFAM" id="SSF53218">
    <property type="entry name" value="Molybdenum cofactor biosynthesis proteins"/>
    <property type="match status" value="1"/>
</dbReference>
<dbReference type="OrthoDB" id="1253990at2"/>
<accession>A0A318RDK2</accession>
<organism evidence="3 4">
    <name type="scientific">Williamsia limnetica</name>
    <dbReference type="NCBI Taxonomy" id="882452"/>
    <lineage>
        <taxon>Bacteria</taxon>
        <taxon>Bacillati</taxon>
        <taxon>Actinomycetota</taxon>
        <taxon>Actinomycetes</taxon>
        <taxon>Mycobacteriales</taxon>
        <taxon>Nocardiaceae</taxon>
        <taxon>Williamsia</taxon>
    </lineage>
</organism>
<dbReference type="InterPro" id="IPR036425">
    <property type="entry name" value="MoaB/Mog-like_dom_sf"/>
</dbReference>
<proteinExistence type="inferred from homology"/>
<dbReference type="NCBIfam" id="TIGR00200">
    <property type="entry name" value="cinA_nterm"/>
    <property type="match status" value="1"/>
</dbReference>
<reference evidence="3 4" key="1">
    <citation type="submission" date="2018-06" db="EMBL/GenBank/DDBJ databases">
        <title>Genomic Encyclopedia of Type Strains, Phase IV (KMG-IV): sequencing the most valuable type-strain genomes for metagenomic binning, comparative biology and taxonomic classification.</title>
        <authorList>
            <person name="Goeker M."/>
        </authorList>
    </citation>
    <scope>NUCLEOTIDE SEQUENCE [LARGE SCALE GENOMIC DNA]</scope>
    <source>
        <strain evidence="3 4">DSM 45521</strain>
    </source>
</reference>
<dbReference type="Gene3D" id="3.90.950.20">
    <property type="entry name" value="CinA-like"/>
    <property type="match status" value="1"/>
</dbReference>
<dbReference type="Pfam" id="PF00994">
    <property type="entry name" value="MoCF_biosynth"/>
    <property type="match status" value="1"/>
</dbReference>
<dbReference type="InterPro" id="IPR008136">
    <property type="entry name" value="CinA_C"/>
</dbReference>
<dbReference type="SUPFAM" id="SSF142433">
    <property type="entry name" value="CinA-like"/>
    <property type="match status" value="1"/>
</dbReference>
<evidence type="ECO:0000313" key="3">
    <source>
        <dbReference type="EMBL" id="PYE11966.1"/>
    </source>
</evidence>
<protein>
    <recommendedName>
        <fullName evidence="1">CinA-like protein</fullName>
    </recommendedName>
</protein>
<dbReference type="SMART" id="SM00852">
    <property type="entry name" value="MoCF_biosynth"/>
    <property type="match status" value="1"/>
</dbReference>
<name>A0A318RDK2_WILLI</name>
<dbReference type="CDD" id="cd00885">
    <property type="entry name" value="cinA"/>
    <property type="match status" value="1"/>
</dbReference>
<dbReference type="InterPro" id="IPR008135">
    <property type="entry name" value="Competence-induced_CinA"/>
</dbReference>
<comment type="caution">
    <text evidence="3">The sequence shown here is derived from an EMBL/GenBank/DDBJ whole genome shotgun (WGS) entry which is preliminary data.</text>
</comment>
<dbReference type="PANTHER" id="PTHR13939:SF0">
    <property type="entry name" value="NMN AMIDOHYDROLASE-LIKE PROTEIN YFAY"/>
    <property type="match status" value="1"/>
</dbReference>
<sequence length="423" mass="43697">MAVRAGVVVTGTEVLSGRVTDQNGPWVARQLLEMGVDVAHITVCGDRPADLTAQLQFLADQRVDLIITTGGLGPTADDLTVATVAALCGRALHLDIELEQRIDAIVQRWRSRMSTAIDSEPLNAGIRKQAMVPAGALSIAPTGTAPGVAIPATGELPAILILPGPPRELQEMWPDALETAPVAEALANRAEVRQSTIRAYGLSEADLAATLRAAELKVSGFDDLEITTCLRLGELEMVTRYPDSADAAYAKLVTQVAESHGKQIFSTDGSTIDDIVAHRLSGRRIATAESCTGGMIAARLTDRAGSSAYVIGGVVSYSNEVKSGILGVPPEMISEHGAVSEPVAAAMAEGAREGLGTDIAVSTTGVAGPGGGTELKPVGTVCFGIAVSGRATVTRTLHLSGDRASVRALSTAAAMHMLANALA</sequence>
<dbReference type="RefSeq" id="WP_110472825.1">
    <property type="nucleotide sequence ID" value="NZ_QJSP01000027.1"/>
</dbReference>
<evidence type="ECO:0000259" key="2">
    <source>
        <dbReference type="SMART" id="SM00852"/>
    </source>
</evidence>
<comment type="similarity">
    <text evidence="1">Belongs to the CinA family.</text>
</comment>
<gene>
    <name evidence="3" type="ORF">DFR67_12740</name>
</gene>
<dbReference type="InterPro" id="IPR050101">
    <property type="entry name" value="CinA"/>
</dbReference>
<dbReference type="InterPro" id="IPR036653">
    <property type="entry name" value="CinA-like_C"/>
</dbReference>